<dbReference type="InterPro" id="IPR015421">
    <property type="entry name" value="PyrdxlP-dep_Trfase_major"/>
</dbReference>
<evidence type="ECO:0000313" key="7">
    <source>
        <dbReference type="EMBL" id="GAA1566267.1"/>
    </source>
</evidence>
<dbReference type="Gene3D" id="3.40.640.10">
    <property type="entry name" value="Type I PLP-dependent aspartate aminotransferase-like (Major domain)"/>
    <property type="match status" value="1"/>
</dbReference>
<dbReference type="PANTHER" id="PTHR46101:SF2">
    <property type="entry name" value="SERINE DECARBOXYLASE"/>
    <property type="match status" value="1"/>
</dbReference>
<keyword evidence="4 6" id="KW-0663">Pyridoxal phosphate</keyword>
<dbReference type="Pfam" id="PF00282">
    <property type="entry name" value="Pyridoxal_deC"/>
    <property type="match status" value="1"/>
</dbReference>
<evidence type="ECO:0000256" key="4">
    <source>
        <dbReference type="ARBA" id="ARBA00022898"/>
    </source>
</evidence>
<keyword evidence="5 6" id="KW-0456">Lyase</keyword>
<evidence type="ECO:0000313" key="8">
    <source>
        <dbReference type="Proteomes" id="UP001501470"/>
    </source>
</evidence>
<keyword evidence="8" id="KW-1185">Reference proteome</keyword>
<evidence type="ECO:0000256" key="1">
    <source>
        <dbReference type="ARBA" id="ARBA00001933"/>
    </source>
</evidence>
<sequence length="190" mass="20238">MKVHAALDTAGVPVELRWVHADAALAGIPLGLLDPADRPGFDFGDGATSIVVSGHKFLGVPAPCAVLIVRDSARPRHHTGHDAGHGPGGDAVYGRHIDYVGSLDTTVSGSRSGHMALMAWWALQTWGLDGLRRRAEQARELAAATTQRLDDIGWRAWRHPLALTVVLDQPPGFGITRSRTGNGRNTPVLS</sequence>
<dbReference type="EMBL" id="BAAAQD010000037">
    <property type="protein sequence ID" value="GAA1566267.1"/>
    <property type="molecule type" value="Genomic_DNA"/>
</dbReference>
<organism evidence="7 8">
    <name type="scientific">Dactylosporangium maewongense</name>
    <dbReference type="NCBI Taxonomy" id="634393"/>
    <lineage>
        <taxon>Bacteria</taxon>
        <taxon>Bacillati</taxon>
        <taxon>Actinomycetota</taxon>
        <taxon>Actinomycetes</taxon>
        <taxon>Micromonosporales</taxon>
        <taxon>Micromonosporaceae</taxon>
        <taxon>Dactylosporangium</taxon>
    </lineage>
</organism>
<evidence type="ECO:0000256" key="5">
    <source>
        <dbReference type="ARBA" id="ARBA00023239"/>
    </source>
</evidence>
<accession>A0ABP4NTT9</accession>
<name>A0ABP4NTT9_9ACTN</name>
<dbReference type="InterPro" id="IPR002129">
    <property type="entry name" value="PyrdxlP-dep_de-COase"/>
</dbReference>
<dbReference type="InterPro" id="IPR051151">
    <property type="entry name" value="Group_II_Decarboxylase"/>
</dbReference>
<protein>
    <submittedName>
        <fullName evidence="7">Uncharacterized protein</fullName>
    </submittedName>
</protein>
<keyword evidence="3" id="KW-0210">Decarboxylase</keyword>
<dbReference type="SUPFAM" id="SSF53383">
    <property type="entry name" value="PLP-dependent transferases"/>
    <property type="match status" value="1"/>
</dbReference>
<dbReference type="InterPro" id="IPR015424">
    <property type="entry name" value="PyrdxlP-dep_Trfase"/>
</dbReference>
<reference evidence="8" key="1">
    <citation type="journal article" date="2019" name="Int. J. Syst. Evol. Microbiol.">
        <title>The Global Catalogue of Microorganisms (GCM) 10K type strain sequencing project: providing services to taxonomists for standard genome sequencing and annotation.</title>
        <authorList>
            <consortium name="The Broad Institute Genomics Platform"/>
            <consortium name="The Broad Institute Genome Sequencing Center for Infectious Disease"/>
            <person name="Wu L."/>
            <person name="Ma J."/>
        </authorList>
    </citation>
    <scope>NUCLEOTIDE SEQUENCE [LARGE SCALE GENOMIC DNA]</scope>
    <source>
        <strain evidence="8">JCM 15933</strain>
    </source>
</reference>
<dbReference type="Proteomes" id="UP001501470">
    <property type="component" value="Unassembled WGS sequence"/>
</dbReference>
<proteinExistence type="inferred from homology"/>
<dbReference type="PANTHER" id="PTHR46101">
    <property type="match status" value="1"/>
</dbReference>
<gene>
    <name evidence="7" type="ORF">GCM10009827_104910</name>
</gene>
<evidence type="ECO:0000256" key="3">
    <source>
        <dbReference type="ARBA" id="ARBA00022793"/>
    </source>
</evidence>
<comment type="cofactor">
    <cofactor evidence="1 6">
        <name>pyridoxal 5'-phosphate</name>
        <dbReference type="ChEBI" id="CHEBI:597326"/>
    </cofactor>
</comment>
<evidence type="ECO:0000256" key="6">
    <source>
        <dbReference type="RuleBase" id="RU000382"/>
    </source>
</evidence>
<comment type="caution">
    <text evidence="7">The sequence shown here is derived from an EMBL/GenBank/DDBJ whole genome shotgun (WGS) entry which is preliminary data.</text>
</comment>
<comment type="similarity">
    <text evidence="2 6">Belongs to the group II decarboxylase family.</text>
</comment>
<evidence type="ECO:0000256" key="2">
    <source>
        <dbReference type="ARBA" id="ARBA00009533"/>
    </source>
</evidence>